<evidence type="ECO:0000313" key="2">
    <source>
        <dbReference type="EMBL" id="CAK0810276.1"/>
    </source>
</evidence>
<gene>
    <name evidence="2" type="ORF">PCOR1329_LOCUS15285</name>
</gene>
<reference evidence="2" key="1">
    <citation type="submission" date="2023-10" db="EMBL/GenBank/DDBJ databases">
        <authorList>
            <person name="Chen Y."/>
            <person name="Shah S."/>
            <person name="Dougan E. K."/>
            <person name="Thang M."/>
            <person name="Chan C."/>
        </authorList>
    </citation>
    <scope>NUCLEOTIDE SEQUENCE [LARGE SCALE GENOMIC DNA]</scope>
</reference>
<keyword evidence="1" id="KW-0812">Transmembrane</keyword>
<comment type="caution">
    <text evidence="2">The sequence shown here is derived from an EMBL/GenBank/DDBJ whole genome shotgun (WGS) entry which is preliminary data.</text>
</comment>
<organism evidence="2 3">
    <name type="scientific">Prorocentrum cordatum</name>
    <dbReference type="NCBI Taxonomy" id="2364126"/>
    <lineage>
        <taxon>Eukaryota</taxon>
        <taxon>Sar</taxon>
        <taxon>Alveolata</taxon>
        <taxon>Dinophyceae</taxon>
        <taxon>Prorocentrales</taxon>
        <taxon>Prorocentraceae</taxon>
        <taxon>Prorocentrum</taxon>
    </lineage>
</organism>
<sequence length="245" mass="25862">MSMQEQNDATLELLPGATGPQGPAAPRLAGRYALAAFAVVAASALTVIAFAVVAASALTVIAFFAAGALSAPSLPWSVGFQHSDDDKTGEQVCQGHGFSEGQCLRKGCCHYDSNSCWSSVGNGSCTGPTTSGIPNDKKSGEDVCEKQGLGEKECLAIFCCRWEDGICWSRVGTDFCDDEVVCDDGEKDAGDITVTALPDVLANAPYNYGRYFVKYVSVFGVPIMADEDVPDWKVEHAGDILAHYP</sequence>
<feature type="transmembrane region" description="Helical" evidence="1">
    <location>
        <begin position="32"/>
        <end position="65"/>
    </location>
</feature>
<evidence type="ECO:0000256" key="1">
    <source>
        <dbReference type="SAM" id="Phobius"/>
    </source>
</evidence>
<dbReference type="Proteomes" id="UP001189429">
    <property type="component" value="Unassembled WGS sequence"/>
</dbReference>
<evidence type="ECO:0000313" key="3">
    <source>
        <dbReference type="Proteomes" id="UP001189429"/>
    </source>
</evidence>
<keyword evidence="1" id="KW-1133">Transmembrane helix</keyword>
<keyword evidence="1" id="KW-0472">Membrane</keyword>
<proteinExistence type="predicted"/>
<accession>A0ABN9QVC6</accession>
<name>A0ABN9QVC6_9DINO</name>
<keyword evidence="3" id="KW-1185">Reference proteome</keyword>
<dbReference type="EMBL" id="CAUYUJ010004613">
    <property type="protein sequence ID" value="CAK0810276.1"/>
    <property type="molecule type" value="Genomic_DNA"/>
</dbReference>
<protein>
    <submittedName>
        <fullName evidence="2">Uncharacterized protein</fullName>
    </submittedName>
</protein>